<dbReference type="AlphaFoldDB" id="M5PR58"/>
<feature type="region of interest" description="Disordered" evidence="1">
    <location>
        <begin position="1"/>
        <end position="22"/>
    </location>
</feature>
<proteinExistence type="predicted"/>
<accession>M5PR58</accession>
<evidence type="ECO:0000259" key="2">
    <source>
        <dbReference type="SMART" id="SM01126"/>
    </source>
</evidence>
<organism evidence="3 4">
    <name type="scientific">Desulfocurvibacter africanus PCS</name>
    <dbReference type="NCBI Taxonomy" id="1262666"/>
    <lineage>
        <taxon>Bacteria</taxon>
        <taxon>Pseudomonadati</taxon>
        <taxon>Thermodesulfobacteriota</taxon>
        <taxon>Desulfovibrionia</taxon>
        <taxon>Desulfovibrionales</taxon>
        <taxon>Desulfovibrionaceae</taxon>
        <taxon>Desulfocurvibacter</taxon>
    </lineage>
</organism>
<dbReference type="EMBL" id="AOSV01000025">
    <property type="protein sequence ID" value="EMG36872.1"/>
    <property type="molecule type" value="Genomic_DNA"/>
</dbReference>
<evidence type="ECO:0000256" key="1">
    <source>
        <dbReference type="SAM" id="MobiDB-lite"/>
    </source>
</evidence>
<dbReference type="PATRIC" id="fig|1262666.3.peg.2329"/>
<dbReference type="Pfam" id="PF12760">
    <property type="entry name" value="Zn_ribbon_IS1595"/>
    <property type="match status" value="1"/>
</dbReference>
<reference evidence="3 4" key="1">
    <citation type="journal article" date="2013" name="Genome Announc.">
        <title>Draft Genome Sequence for Desulfovibrio africanus Strain PCS.</title>
        <authorList>
            <person name="Brown S.D."/>
            <person name="Utturkar S.M."/>
            <person name="Arkin A.P."/>
            <person name="Deutschbauer A.M."/>
            <person name="Elias D.A."/>
            <person name="Hazen T.C."/>
            <person name="Chakraborty R."/>
        </authorList>
    </citation>
    <scope>NUCLEOTIDE SEQUENCE [LARGE SCALE GENOMIC DNA]</scope>
    <source>
        <strain evidence="3 4">PCS</strain>
    </source>
</reference>
<feature type="domain" description="ISXO2-like transposase" evidence="2">
    <location>
        <begin position="171"/>
        <end position="295"/>
    </location>
</feature>
<sequence length="317" mass="36959">MRDCHVTQQVSEQSENQDRLEDSAPMSIIQPATELAQGIFASEPTARRYVLSHCEQNGKLRCPKCDEARVYRLSDERLRCSRCRYTFHELSRRWINVGGLSCLDWLRLLKLFEQELTANRMAPQLGLSYNTVYKAVTTLRFSLLSQALDAKQLLTGAFGLDLGFENGRIGMEKSKERMGSFPVFGLMEKSGWAFVDLLPYMTAETVLHFHFNFKLKLERMGNIVYSDKYKHYDALIFCGDETIPLHIINGRDRQAYVDSLVSGFWRFAQDRLRQYNGVTSRRFPLYLKELEFRYNHRNEELFPLLVSSLCRLVPEYE</sequence>
<protein>
    <submittedName>
        <fullName evidence="3">Transposase zinc-ribbon domain/ISXO2-like transposase domain containing protein</fullName>
    </submittedName>
</protein>
<dbReference type="Proteomes" id="UP000011922">
    <property type="component" value="Unassembled WGS sequence"/>
</dbReference>
<comment type="caution">
    <text evidence="3">The sequence shown here is derived from an EMBL/GenBank/DDBJ whole genome shotgun (WGS) entry which is preliminary data.</text>
</comment>
<feature type="compositionally biased region" description="Polar residues" evidence="1">
    <location>
        <begin position="1"/>
        <end position="14"/>
    </location>
</feature>
<gene>
    <name evidence="3" type="ORF">PCS_02292</name>
</gene>
<name>M5PR58_DESAF</name>
<dbReference type="SMART" id="SM01126">
    <property type="entry name" value="DDE_Tnp_IS1595"/>
    <property type="match status" value="1"/>
</dbReference>
<evidence type="ECO:0000313" key="3">
    <source>
        <dbReference type="EMBL" id="EMG36872.1"/>
    </source>
</evidence>
<dbReference type="InterPro" id="IPR024442">
    <property type="entry name" value="Transposase_Zn_ribbon"/>
</dbReference>
<evidence type="ECO:0000313" key="4">
    <source>
        <dbReference type="Proteomes" id="UP000011922"/>
    </source>
</evidence>
<dbReference type="Pfam" id="PF12762">
    <property type="entry name" value="DDE_Tnp_IS1595"/>
    <property type="match status" value="1"/>
</dbReference>
<dbReference type="OrthoDB" id="5469813at2"/>
<dbReference type="InterPro" id="IPR024445">
    <property type="entry name" value="Tnp_ISXO2-like"/>
</dbReference>